<protein>
    <submittedName>
        <fullName evidence="2">Uncharacterized protein</fullName>
    </submittedName>
</protein>
<dbReference type="AlphaFoldDB" id="A0A9D4GN72"/>
<keyword evidence="3" id="KW-1185">Reference proteome</keyword>
<feature type="region of interest" description="Disordered" evidence="1">
    <location>
        <begin position="42"/>
        <end position="87"/>
    </location>
</feature>
<evidence type="ECO:0000313" key="3">
    <source>
        <dbReference type="Proteomes" id="UP000828390"/>
    </source>
</evidence>
<reference evidence="2" key="1">
    <citation type="journal article" date="2019" name="bioRxiv">
        <title>The Genome of the Zebra Mussel, Dreissena polymorpha: A Resource for Invasive Species Research.</title>
        <authorList>
            <person name="McCartney M.A."/>
            <person name="Auch B."/>
            <person name="Kono T."/>
            <person name="Mallez S."/>
            <person name="Zhang Y."/>
            <person name="Obille A."/>
            <person name="Becker A."/>
            <person name="Abrahante J.E."/>
            <person name="Garbe J."/>
            <person name="Badalamenti J.P."/>
            <person name="Herman A."/>
            <person name="Mangelson H."/>
            <person name="Liachko I."/>
            <person name="Sullivan S."/>
            <person name="Sone E.D."/>
            <person name="Koren S."/>
            <person name="Silverstein K.A.T."/>
            <person name="Beckman K.B."/>
            <person name="Gohl D.M."/>
        </authorList>
    </citation>
    <scope>NUCLEOTIDE SEQUENCE</scope>
    <source>
        <strain evidence="2">Duluth1</strain>
        <tissue evidence="2">Whole animal</tissue>
    </source>
</reference>
<proteinExistence type="predicted"/>
<dbReference type="Proteomes" id="UP000828390">
    <property type="component" value="Unassembled WGS sequence"/>
</dbReference>
<feature type="compositionally biased region" description="Basic and acidic residues" evidence="1">
    <location>
        <begin position="49"/>
        <end position="70"/>
    </location>
</feature>
<comment type="caution">
    <text evidence="2">The sequence shown here is derived from an EMBL/GenBank/DDBJ whole genome shotgun (WGS) entry which is preliminary data.</text>
</comment>
<reference evidence="2" key="2">
    <citation type="submission" date="2020-11" db="EMBL/GenBank/DDBJ databases">
        <authorList>
            <person name="McCartney M.A."/>
            <person name="Auch B."/>
            <person name="Kono T."/>
            <person name="Mallez S."/>
            <person name="Becker A."/>
            <person name="Gohl D.M."/>
            <person name="Silverstein K.A.T."/>
            <person name="Koren S."/>
            <person name="Bechman K.B."/>
            <person name="Herman A."/>
            <person name="Abrahante J.E."/>
            <person name="Garbe J."/>
        </authorList>
    </citation>
    <scope>NUCLEOTIDE SEQUENCE</scope>
    <source>
        <strain evidence="2">Duluth1</strain>
        <tissue evidence="2">Whole animal</tissue>
    </source>
</reference>
<sequence>MDLNQKWKVGEKTGSKDPPRYIGYSIITDRTILELQCTHTKRQLNPPKHLQDMAKDTKALDGRTEKRTDGQRQNNIPPPMAGDKKTT</sequence>
<organism evidence="2 3">
    <name type="scientific">Dreissena polymorpha</name>
    <name type="common">Zebra mussel</name>
    <name type="synonym">Mytilus polymorpha</name>
    <dbReference type="NCBI Taxonomy" id="45954"/>
    <lineage>
        <taxon>Eukaryota</taxon>
        <taxon>Metazoa</taxon>
        <taxon>Spiralia</taxon>
        <taxon>Lophotrochozoa</taxon>
        <taxon>Mollusca</taxon>
        <taxon>Bivalvia</taxon>
        <taxon>Autobranchia</taxon>
        <taxon>Heteroconchia</taxon>
        <taxon>Euheterodonta</taxon>
        <taxon>Imparidentia</taxon>
        <taxon>Neoheterodontei</taxon>
        <taxon>Myida</taxon>
        <taxon>Dreissenoidea</taxon>
        <taxon>Dreissenidae</taxon>
        <taxon>Dreissena</taxon>
    </lineage>
</organism>
<dbReference type="EMBL" id="JAIWYP010000005">
    <property type="protein sequence ID" value="KAH3820075.1"/>
    <property type="molecule type" value="Genomic_DNA"/>
</dbReference>
<accession>A0A9D4GN72</accession>
<name>A0A9D4GN72_DREPO</name>
<evidence type="ECO:0000313" key="2">
    <source>
        <dbReference type="EMBL" id="KAH3820075.1"/>
    </source>
</evidence>
<evidence type="ECO:0000256" key="1">
    <source>
        <dbReference type="SAM" id="MobiDB-lite"/>
    </source>
</evidence>
<gene>
    <name evidence="2" type="ORF">DPMN_121819</name>
</gene>